<protein>
    <submittedName>
        <fullName evidence="3">NAD(P)-binding protein</fullName>
    </submittedName>
</protein>
<dbReference type="AlphaFoldDB" id="A0A166EZF7"/>
<proteinExistence type="inferred from homology"/>
<accession>A0A166EZF7</accession>
<evidence type="ECO:0000256" key="2">
    <source>
        <dbReference type="RuleBase" id="RU000363"/>
    </source>
</evidence>
<dbReference type="Pfam" id="PF00106">
    <property type="entry name" value="adh_short"/>
    <property type="match status" value="1"/>
</dbReference>
<dbReference type="Gene3D" id="3.40.50.720">
    <property type="entry name" value="NAD(P)-binding Rossmann-like Domain"/>
    <property type="match status" value="1"/>
</dbReference>
<dbReference type="PANTHER" id="PTHR43544">
    <property type="entry name" value="SHORT-CHAIN DEHYDROGENASE/REDUCTASE"/>
    <property type="match status" value="1"/>
</dbReference>
<dbReference type="InterPro" id="IPR051468">
    <property type="entry name" value="Fungal_SecMetab_SDRs"/>
</dbReference>
<gene>
    <name evidence="3" type="ORF">FIBSPDRAFT_958152</name>
</gene>
<keyword evidence="4" id="KW-1185">Reference proteome</keyword>
<dbReference type="PRINTS" id="PR00080">
    <property type="entry name" value="SDRFAMILY"/>
</dbReference>
<dbReference type="GO" id="GO:0005737">
    <property type="term" value="C:cytoplasm"/>
    <property type="evidence" value="ECO:0007669"/>
    <property type="project" value="TreeGrafter"/>
</dbReference>
<evidence type="ECO:0000313" key="4">
    <source>
        <dbReference type="Proteomes" id="UP000076532"/>
    </source>
</evidence>
<comment type="similarity">
    <text evidence="1 2">Belongs to the short-chain dehydrogenases/reductases (SDR) family.</text>
</comment>
<sequence length="242" mass="25358">MSQSKLSILVTGSNQGLGFSAARHLSKLPDVHLFICGRDVNRVQEAVEKLKLEEGCAAEIDTIVMDITDDASIHAAVADLEKKLGGAALDVLVNNAAVALESDIERDGLRTRFENTFSANAFGTAVAAEAFLPLLKRSTAGPRIVNVGSSAGSCTQMAETRSAAWMVYKASKSALNSIAISLAVANPDVHVVVVDPGLNVTRLNTYGGGADPSEGSQVIVDYALEIKGNSPGFYNAQGALPW</sequence>
<dbReference type="PANTHER" id="PTHR43544:SF32">
    <property type="entry name" value="CHAIN DEHYDROGENASE, PUTATIVE (AFU_ORTHOLOGUE AFUA_5G01530)-RELATED"/>
    <property type="match status" value="1"/>
</dbReference>
<dbReference type="Proteomes" id="UP000076532">
    <property type="component" value="Unassembled WGS sequence"/>
</dbReference>
<dbReference type="InterPro" id="IPR036291">
    <property type="entry name" value="NAD(P)-bd_dom_sf"/>
</dbReference>
<reference evidence="3 4" key="1">
    <citation type="journal article" date="2016" name="Mol. Biol. Evol.">
        <title>Comparative Genomics of Early-Diverging Mushroom-Forming Fungi Provides Insights into the Origins of Lignocellulose Decay Capabilities.</title>
        <authorList>
            <person name="Nagy L.G."/>
            <person name="Riley R."/>
            <person name="Tritt A."/>
            <person name="Adam C."/>
            <person name="Daum C."/>
            <person name="Floudas D."/>
            <person name="Sun H."/>
            <person name="Yadav J.S."/>
            <person name="Pangilinan J."/>
            <person name="Larsson K.H."/>
            <person name="Matsuura K."/>
            <person name="Barry K."/>
            <person name="Labutti K."/>
            <person name="Kuo R."/>
            <person name="Ohm R.A."/>
            <person name="Bhattacharya S.S."/>
            <person name="Shirouzu T."/>
            <person name="Yoshinaga Y."/>
            <person name="Martin F.M."/>
            <person name="Grigoriev I.V."/>
            <person name="Hibbett D.S."/>
        </authorList>
    </citation>
    <scope>NUCLEOTIDE SEQUENCE [LARGE SCALE GENOMIC DNA]</scope>
    <source>
        <strain evidence="3 4">CBS 109695</strain>
    </source>
</reference>
<dbReference type="PRINTS" id="PR00081">
    <property type="entry name" value="GDHRDH"/>
</dbReference>
<dbReference type="OrthoDB" id="1933717at2759"/>
<dbReference type="EMBL" id="KV417595">
    <property type="protein sequence ID" value="KZP16279.1"/>
    <property type="molecule type" value="Genomic_DNA"/>
</dbReference>
<evidence type="ECO:0000256" key="1">
    <source>
        <dbReference type="ARBA" id="ARBA00006484"/>
    </source>
</evidence>
<evidence type="ECO:0000313" key="3">
    <source>
        <dbReference type="EMBL" id="KZP16279.1"/>
    </source>
</evidence>
<dbReference type="SUPFAM" id="SSF51735">
    <property type="entry name" value="NAD(P)-binding Rossmann-fold domains"/>
    <property type="match status" value="1"/>
</dbReference>
<dbReference type="GO" id="GO:0019748">
    <property type="term" value="P:secondary metabolic process"/>
    <property type="evidence" value="ECO:0007669"/>
    <property type="project" value="TreeGrafter"/>
</dbReference>
<organism evidence="3 4">
    <name type="scientific">Athelia psychrophila</name>
    <dbReference type="NCBI Taxonomy" id="1759441"/>
    <lineage>
        <taxon>Eukaryota</taxon>
        <taxon>Fungi</taxon>
        <taxon>Dikarya</taxon>
        <taxon>Basidiomycota</taxon>
        <taxon>Agaricomycotina</taxon>
        <taxon>Agaricomycetes</taxon>
        <taxon>Agaricomycetidae</taxon>
        <taxon>Atheliales</taxon>
        <taxon>Atheliaceae</taxon>
        <taxon>Athelia</taxon>
    </lineage>
</organism>
<dbReference type="GO" id="GO:0016491">
    <property type="term" value="F:oxidoreductase activity"/>
    <property type="evidence" value="ECO:0007669"/>
    <property type="project" value="TreeGrafter"/>
</dbReference>
<name>A0A166EZF7_9AGAM</name>
<dbReference type="InterPro" id="IPR002347">
    <property type="entry name" value="SDR_fam"/>
</dbReference>